<dbReference type="GO" id="GO:0004519">
    <property type="term" value="F:endonuclease activity"/>
    <property type="evidence" value="ECO:0007669"/>
    <property type="project" value="UniProtKB-UniRule"/>
</dbReference>
<dbReference type="GO" id="GO:0003677">
    <property type="term" value="F:DNA binding"/>
    <property type="evidence" value="ECO:0007669"/>
    <property type="project" value="UniProtKB-KW"/>
</dbReference>
<dbReference type="GO" id="GO:0016787">
    <property type="term" value="F:hydrolase activity"/>
    <property type="evidence" value="ECO:0007669"/>
    <property type="project" value="UniProtKB-KW"/>
</dbReference>
<evidence type="ECO:0000256" key="9">
    <source>
        <dbReference type="ARBA" id="ARBA00038592"/>
    </source>
</evidence>
<feature type="compositionally biased region" description="Low complexity" evidence="11">
    <location>
        <begin position="49"/>
        <end position="71"/>
    </location>
</feature>
<evidence type="ECO:0000256" key="11">
    <source>
        <dbReference type="SAM" id="MobiDB-lite"/>
    </source>
</evidence>
<keyword evidence="8 10" id="KW-0464">Manganese</keyword>
<feature type="region of interest" description="Disordered" evidence="11">
    <location>
        <begin position="177"/>
        <end position="219"/>
    </location>
</feature>
<evidence type="ECO:0000256" key="8">
    <source>
        <dbReference type="ARBA" id="ARBA00023211"/>
    </source>
</evidence>
<keyword evidence="7 10" id="KW-0238">DNA-binding</keyword>
<comment type="similarity">
    <text evidence="10">Belongs to the CRISPR-associated endonuclease Cas1 family.</text>
</comment>
<name>A0A0K1ED62_CHOCO</name>
<keyword evidence="6 10" id="KW-0051">Antiviral defense</keyword>
<feature type="compositionally biased region" description="Polar residues" evidence="11">
    <location>
        <begin position="181"/>
        <end position="214"/>
    </location>
</feature>
<sequence>MARTVLVEGYGVSVGKRSERLVVRRRPPREDATGNTEGAANVPPPLASPPTASLLPASPLPAARRTPATTRPTEEEIPFFQIGEIVLPARGVSVSVEMLAEAAERGISVSFLASSGKPYALLTSPMLTATVSTRREQLRALDDARGAEVCRRIVAGKIRNQAGLLTYFARSLAEAPADAQGPTSSQPSSLTDVQGPTSSQPSLLTDAQGPTFSQPGAPATTRLDRIHRAAASLREARREAMRVQGASAAAVRDTLMGLEGAAARVYWEGVAALCEGHIRFEGRRREGDIGPLNALLNYGYGILYARVWAVALHAGLDLFAGFLHTDRPGKPSLVLDLVEELRAPIVDRAVLAYVRLGRRVRFDGNWLDDATRRALGAVVLERLETPVPYAGRKLRLSSVIQAQARSLAMFLRRESRYRPFTMYW</sequence>
<dbReference type="KEGG" id="ccro:CMC5_026590"/>
<evidence type="ECO:0000256" key="2">
    <source>
        <dbReference type="ARBA" id="ARBA00022723"/>
    </source>
</evidence>
<keyword evidence="5 10" id="KW-0460">Magnesium</keyword>
<evidence type="ECO:0000313" key="13">
    <source>
        <dbReference type="Proteomes" id="UP000067626"/>
    </source>
</evidence>
<dbReference type="AlphaFoldDB" id="A0A0K1ED62"/>
<keyword evidence="4 10" id="KW-0378">Hydrolase</keyword>
<dbReference type="Gene3D" id="1.20.120.920">
    <property type="entry name" value="CRISPR-associated endonuclease Cas1, C-terminal domain"/>
    <property type="match status" value="1"/>
</dbReference>
<comment type="cofactor">
    <cofactor evidence="10">
        <name>Mg(2+)</name>
        <dbReference type="ChEBI" id="CHEBI:18420"/>
    </cofactor>
    <cofactor evidence="10">
        <name>Mn(2+)</name>
        <dbReference type="ChEBI" id="CHEBI:29035"/>
    </cofactor>
</comment>
<dbReference type="CDD" id="cd09634">
    <property type="entry name" value="Cas1_I-II-III"/>
    <property type="match status" value="1"/>
</dbReference>
<feature type="binding site" evidence="10">
    <location>
        <position position="324"/>
    </location>
    <ligand>
        <name>Mn(2+)</name>
        <dbReference type="ChEBI" id="CHEBI:29035"/>
    </ligand>
</feature>
<dbReference type="EMBL" id="CP012159">
    <property type="protein sequence ID" value="AKT38513.1"/>
    <property type="molecule type" value="Genomic_DNA"/>
</dbReference>
<dbReference type="GO" id="GO:0046872">
    <property type="term" value="F:metal ion binding"/>
    <property type="evidence" value="ECO:0007669"/>
    <property type="project" value="UniProtKB-UniRule"/>
</dbReference>
<dbReference type="PANTHER" id="PTHR34353:SF2">
    <property type="entry name" value="CRISPR-ASSOCIATED ENDONUCLEASE CAS1 1"/>
    <property type="match status" value="1"/>
</dbReference>
<dbReference type="NCBIfam" id="TIGR00287">
    <property type="entry name" value="cas1"/>
    <property type="match status" value="1"/>
</dbReference>
<reference evidence="12 13" key="1">
    <citation type="submission" date="2015-07" db="EMBL/GenBank/DDBJ databases">
        <title>Genome analysis of myxobacterium Chondromyces crocatus Cm c5 reveals a high potential for natural compound synthesis and the genetic basis for the loss of fruiting body formation.</title>
        <authorList>
            <person name="Zaburannyi N."/>
            <person name="Bunk B."/>
            <person name="Maier J."/>
            <person name="Overmann J."/>
            <person name="Mueller R."/>
        </authorList>
    </citation>
    <scope>NUCLEOTIDE SEQUENCE [LARGE SCALE GENOMIC DNA]</scope>
    <source>
        <strain evidence="12 13">Cm c5</strain>
    </source>
</reference>
<evidence type="ECO:0000256" key="5">
    <source>
        <dbReference type="ARBA" id="ARBA00022842"/>
    </source>
</evidence>
<evidence type="ECO:0000313" key="12">
    <source>
        <dbReference type="EMBL" id="AKT38513.1"/>
    </source>
</evidence>
<dbReference type="InterPro" id="IPR042206">
    <property type="entry name" value="CRISPR-assoc_Cas1_C"/>
</dbReference>
<dbReference type="EC" id="3.1.-.-" evidence="10"/>
<dbReference type="GO" id="GO:0051607">
    <property type="term" value="P:defense response to virus"/>
    <property type="evidence" value="ECO:0007669"/>
    <property type="project" value="UniProtKB-UniRule"/>
</dbReference>
<keyword evidence="2 10" id="KW-0479">Metal-binding</keyword>
<evidence type="ECO:0000256" key="3">
    <source>
        <dbReference type="ARBA" id="ARBA00022759"/>
    </source>
</evidence>
<dbReference type="Gene3D" id="3.100.10.20">
    <property type="entry name" value="CRISPR-associated endonuclease Cas1, N-terminal domain"/>
    <property type="match status" value="1"/>
</dbReference>
<feature type="region of interest" description="Disordered" evidence="11">
    <location>
        <begin position="18"/>
        <end position="74"/>
    </location>
</feature>
<feature type="binding site" evidence="10">
    <location>
        <position position="339"/>
    </location>
    <ligand>
        <name>Mn(2+)</name>
        <dbReference type="ChEBI" id="CHEBI:29035"/>
    </ligand>
</feature>
<dbReference type="HAMAP" id="MF_01470">
    <property type="entry name" value="Cas1"/>
    <property type="match status" value="1"/>
</dbReference>
<evidence type="ECO:0000256" key="1">
    <source>
        <dbReference type="ARBA" id="ARBA00022722"/>
    </source>
</evidence>
<feature type="compositionally biased region" description="Basic and acidic residues" evidence="11">
    <location>
        <begin position="18"/>
        <end position="32"/>
    </location>
</feature>
<dbReference type="STRING" id="52.CMC5_026590"/>
<evidence type="ECO:0000256" key="6">
    <source>
        <dbReference type="ARBA" id="ARBA00023118"/>
    </source>
</evidence>
<evidence type="ECO:0000256" key="7">
    <source>
        <dbReference type="ARBA" id="ARBA00023125"/>
    </source>
</evidence>
<dbReference type="Proteomes" id="UP000067626">
    <property type="component" value="Chromosome"/>
</dbReference>
<dbReference type="OrthoDB" id="9803119at2"/>
<comment type="function">
    <text evidence="10">CRISPR (clustered regularly interspaced short palindromic repeat), is an adaptive immune system that provides protection against mobile genetic elements (viruses, transposable elements and conjugative plasmids). CRISPR clusters contain spacers, sequences complementary to antecedent mobile elements, and target invading nucleic acids. CRISPR clusters are transcribed and processed into CRISPR RNA (crRNA). Acts as a dsDNA endonuclease. Involved in the integration of spacer DNA into the CRISPR cassette.</text>
</comment>
<dbReference type="Pfam" id="PF01867">
    <property type="entry name" value="Cas_Cas1"/>
    <property type="match status" value="2"/>
</dbReference>
<gene>
    <name evidence="10" type="primary">cas1</name>
    <name evidence="12" type="ORF">CMC5_026590</name>
</gene>
<feature type="binding site" evidence="10">
    <location>
        <position position="259"/>
    </location>
    <ligand>
        <name>Mn(2+)</name>
        <dbReference type="ChEBI" id="CHEBI:29035"/>
    </ligand>
</feature>
<evidence type="ECO:0000256" key="4">
    <source>
        <dbReference type="ARBA" id="ARBA00022801"/>
    </source>
</evidence>
<dbReference type="GO" id="GO:0043571">
    <property type="term" value="P:maintenance of CRISPR repeat elements"/>
    <property type="evidence" value="ECO:0007669"/>
    <property type="project" value="UniProtKB-UniRule"/>
</dbReference>
<dbReference type="PANTHER" id="PTHR34353">
    <property type="entry name" value="CRISPR-ASSOCIATED ENDONUCLEASE CAS1 1"/>
    <property type="match status" value="1"/>
</dbReference>
<proteinExistence type="inferred from homology"/>
<accession>A0A0K1ED62</accession>
<protein>
    <recommendedName>
        <fullName evidence="10">CRISPR-associated endonuclease Cas1</fullName>
        <ecNumber evidence="10">3.1.-.-</ecNumber>
    </recommendedName>
</protein>
<dbReference type="PATRIC" id="fig|52.7.peg.2904"/>
<dbReference type="InterPro" id="IPR042211">
    <property type="entry name" value="CRISPR-assoc_Cas1_N"/>
</dbReference>
<keyword evidence="13" id="KW-1185">Reference proteome</keyword>
<dbReference type="RefSeq" id="WP_082362445.1">
    <property type="nucleotide sequence ID" value="NZ_CP012159.1"/>
</dbReference>
<keyword evidence="3 10" id="KW-0255">Endonuclease</keyword>
<dbReference type="InterPro" id="IPR002729">
    <property type="entry name" value="CRISPR-assoc_Cas1"/>
</dbReference>
<dbReference type="InterPro" id="IPR050646">
    <property type="entry name" value="Cas1"/>
</dbReference>
<comment type="subunit">
    <text evidence="9 10">Homodimer, forms a heterotetramer with a Cas2 homodimer.</text>
</comment>
<evidence type="ECO:0000256" key="10">
    <source>
        <dbReference type="HAMAP-Rule" id="MF_01470"/>
    </source>
</evidence>
<organism evidence="12 13">
    <name type="scientific">Chondromyces crocatus</name>
    <dbReference type="NCBI Taxonomy" id="52"/>
    <lineage>
        <taxon>Bacteria</taxon>
        <taxon>Pseudomonadati</taxon>
        <taxon>Myxococcota</taxon>
        <taxon>Polyangia</taxon>
        <taxon>Polyangiales</taxon>
        <taxon>Polyangiaceae</taxon>
        <taxon>Chondromyces</taxon>
    </lineage>
</organism>
<keyword evidence="1 10" id="KW-0540">Nuclease</keyword>